<name>A0ABV1E794_9FIRM</name>
<dbReference type="InterPro" id="IPR029058">
    <property type="entry name" value="AB_hydrolase_fold"/>
</dbReference>
<dbReference type="RefSeq" id="WP_349231480.1">
    <property type="nucleotide sequence ID" value="NZ_JBBMFK010000009.1"/>
</dbReference>
<dbReference type="Proteomes" id="UP001464378">
    <property type="component" value="Unassembled WGS sequence"/>
</dbReference>
<evidence type="ECO:0000259" key="2">
    <source>
        <dbReference type="Pfam" id="PF20434"/>
    </source>
</evidence>
<gene>
    <name evidence="3" type="ORF">WMO64_06805</name>
</gene>
<comment type="caution">
    <text evidence="3">The sequence shown here is derived from an EMBL/GenBank/DDBJ whole genome shotgun (WGS) entry which is preliminary data.</text>
</comment>
<proteinExistence type="predicted"/>
<dbReference type="PANTHER" id="PTHR48081">
    <property type="entry name" value="AB HYDROLASE SUPERFAMILY PROTEIN C4A8.06C"/>
    <property type="match status" value="1"/>
</dbReference>
<accession>A0ABV1E794</accession>
<keyword evidence="1 3" id="KW-0378">Hydrolase</keyword>
<dbReference type="GO" id="GO:0016787">
    <property type="term" value="F:hydrolase activity"/>
    <property type="evidence" value="ECO:0007669"/>
    <property type="project" value="UniProtKB-KW"/>
</dbReference>
<dbReference type="Pfam" id="PF20434">
    <property type="entry name" value="BD-FAE"/>
    <property type="match status" value="1"/>
</dbReference>
<feature type="domain" description="BD-FAE-like" evidence="2">
    <location>
        <begin position="111"/>
        <end position="192"/>
    </location>
</feature>
<organism evidence="3 4">
    <name type="scientific">Pseudoflavonifractor intestinihominis</name>
    <dbReference type="NCBI Taxonomy" id="3133171"/>
    <lineage>
        <taxon>Bacteria</taxon>
        <taxon>Bacillati</taxon>
        <taxon>Bacillota</taxon>
        <taxon>Clostridia</taxon>
        <taxon>Eubacteriales</taxon>
        <taxon>Oscillospiraceae</taxon>
        <taxon>Pseudoflavonifractor</taxon>
    </lineage>
</organism>
<sequence length="291" mass="31719">METEFTVDTPIQTVMDDPVFDDYGRLLFPVDTGYWSGETLGDLRLTYYSHIDPDETVEIVNTLKERALAGETIFYDIYTEEEKAADPDKEDTGLFFFKGDPGARFAVCNAGGAFAYVGAMHDSFPHALELSKQGYNAFALIYRPGAQTACEDLARAITFIFDHAEELEVDTSCYSLWGGSAGARMAAWLGTYGPAAFGGDDLPQPGAVIMQYTGLGEYSPSDPPTYACVGDQDGIASWRVMKARLDALSALGIDTEFHVYEGLGHGFGLGNGTSAEGWIDDAIAFWSRQMD</sequence>
<dbReference type="Gene3D" id="3.40.50.1820">
    <property type="entry name" value="alpha/beta hydrolase"/>
    <property type="match status" value="1"/>
</dbReference>
<evidence type="ECO:0000256" key="1">
    <source>
        <dbReference type="ARBA" id="ARBA00022801"/>
    </source>
</evidence>
<dbReference type="InterPro" id="IPR050300">
    <property type="entry name" value="GDXG_lipolytic_enzyme"/>
</dbReference>
<dbReference type="PANTHER" id="PTHR48081:SF6">
    <property type="entry name" value="PEPTIDASE S9 PROLYL OLIGOPEPTIDASE CATALYTIC DOMAIN-CONTAINING PROTEIN"/>
    <property type="match status" value="1"/>
</dbReference>
<evidence type="ECO:0000313" key="3">
    <source>
        <dbReference type="EMBL" id="MEQ2443176.1"/>
    </source>
</evidence>
<reference evidence="3 4" key="1">
    <citation type="submission" date="2024-03" db="EMBL/GenBank/DDBJ databases">
        <title>Human intestinal bacterial collection.</title>
        <authorList>
            <person name="Pauvert C."/>
            <person name="Hitch T.C.A."/>
            <person name="Clavel T."/>
        </authorList>
    </citation>
    <scope>NUCLEOTIDE SEQUENCE [LARGE SCALE GENOMIC DNA]</scope>
    <source>
        <strain evidence="3 4">CLA-AP-H29</strain>
    </source>
</reference>
<dbReference type="SUPFAM" id="SSF53474">
    <property type="entry name" value="alpha/beta-Hydrolases"/>
    <property type="match status" value="1"/>
</dbReference>
<evidence type="ECO:0000313" key="4">
    <source>
        <dbReference type="Proteomes" id="UP001464378"/>
    </source>
</evidence>
<dbReference type="EMBL" id="JBBMFK010000009">
    <property type="protein sequence ID" value="MEQ2443176.1"/>
    <property type="molecule type" value="Genomic_DNA"/>
</dbReference>
<dbReference type="InterPro" id="IPR049492">
    <property type="entry name" value="BD-FAE-like_dom"/>
</dbReference>
<keyword evidence="4" id="KW-1185">Reference proteome</keyword>
<protein>
    <submittedName>
        <fullName evidence="3">Alpha/beta hydrolase</fullName>
    </submittedName>
</protein>